<protein>
    <submittedName>
        <fullName evidence="1">Uncharacterized protein</fullName>
    </submittedName>
</protein>
<organism evidence="1 2">
    <name type="scientific">Portunus trituberculatus</name>
    <name type="common">Swimming crab</name>
    <name type="synonym">Neptunus trituberculatus</name>
    <dbReference type="NCBI Taxonomy" id="210409"/>
    <lineage>
        <taxon>Eukaryota</taxon>
        <taxon>Metazoa</taxon>
        <taxon>Ecdysozoa</taxon>
        <taxon>Arthropoda</taxon>
        <taxon>Crustacea</taxon>
        <taxon>Multicrustacea</taxon>
        <taxon>Malacostraca</taxon>
        <taxon>Eumalacostraca</taxon>
        <taxon>Eucarida</taxon>
        <taxon>Decapoda</taxon>
        <taxon>Pleocyemata</taxon>
        <taxon>Brachyura</taxon>
        <taxon>Eubrachyura</taxon>
        <taxon>Portunoidea</taxon>
        <taxon>Portunidae</taxon>
        <taxon>Portuninae</taxon>
        <taxon>Portunus</taxon>
    </lineage>
</organism>
<proteinExistence type="predicted"/>
<dbReference type="AlphaFoldDB" id="A0A5B7E3H5"/>
<name>A0A5B7E3H5_PORTR</name>
<dbReference type="EMBL" id="VSRR010001725">
    <property type="protein sequence ID" value="MPC27314.1"/>
    <property type="molecule type" value="Genomic_DNA"/>
</dbReference>
<accession>A0A5B7E3H5</accession>
<gene>
    <name evidence="1" type="ORF">E2C01_020483</name>
</gene>
<evidence type="ECO:0000313" key="1">
    <source>
        <dbReference type="EMBL" id="MPC27314.1"/>
    </source>
</evidence>
<sequence length="146" mass="15500">MKTCHGTEGVNAVSSVPSSVKSITSKSYVNPPLAYASSLLLTWPNHHGLASLAFPQTIAMCSASGSNDGEENVIGRQADAGGMQIGSQICLALSCLRKSDAMLLSTSLCFRSCVNHIPIEHLVPFRTGSTPWEFSGPEEKPTSRPH</sequence>
<reference evidence="1 2" key="1">
    <citation type="submission" date="2019-05" db="EMBL/GenBank/DDBJ databases">
        <title>Another draft genome of Portunus trituberculatus and its Hox gene families provides insights of decapod evolution.</title>
        <authorList>
            <person name="Jeong J.-H."/>
            <person name="Song I."/>
            <person name="Kim S."/>
            <person name="Choi T."/>
            <person name="Kim D."/>
            <person name="Ryu S."/>
            <person name="Kim W."/>
        </authorList>
    </citation>
    <scope>NUCLEOTIDE SEQUENCE [LARGE SCALE GENOMIC DNA]</scope>
    <source>
        <tissue evidence="1">Muscle</tissue>
    </source>
</reference>
<evidence type="ECO:0000313" key="2">
    <source>
        <dbReference type="Proteomes" id="UP000324222"/>
    </source>
</evidence>
<dbReference type="Proteomes" id="UP000324222">
    <property type="component" value="Unassembled WGS sequence"/>
</dbReference>
<keyword evidence="2" id="KW-1185">Reference proteome</keyword>
<comment type="caution">
    <text evidence="1">The sequence shown here is derived from an EMBL/GenBank/DDBJ whole genome shotgun (WGS) entry which is preliminary data.</text>
</comment>